<evidence type="ECO:0000256" key="5">
    <source>
        <dbReference type="ARBA" id="ARBA00023274"/>
    </source>
</evidence>
<evidence type="ECO:0000256" key="1">
    <source>
        <dbReference type="ARBA" id="ARBA00004173"/>
    </source>
</evidence>
<evidence type="ECO:0000256" key="6">
    <source>
        <dbReference type="ARBA" id="ARBA00035139"/>
    </source>
</evidence>
<dbReference type="STRING" id="105785.A0A2J7QFT5"/>
<protein>
    <recommendedName>
        <fullName evidence="6">Small ribosomal subunit protein mS25</fullName>
    </recommendedName>
    <alternativeName>
        <fullName evidence="7">28S ribosomal protein S25, mitochondrial</fullName>
    </alternativeName>
</protein>
<dbReference type="PANTHER" id="PTHR13274">
    <property type="entry name" value="MITOCHONDRIAL RIBOSOMAL PROTEIN S25"/>
    <property type="match status" value="1"/>
</dbReference>
<dbReference type="GO" id="GO:1990904">
    <property type="term" value="C:ribonucleoprotein complex"/>
    <property type="evidence" value="ECO:0007669"/>
    <property type="project" value="UniProtKB-KW"/>
</dbReference>
<dbReference type="Proteomes" id="UP000235965">
    <property type="component" value="Unassembled WGS sequence"/>
</dbReference>
<dbReference type="GO" id="GO:0003735">
    <property type="term" value="F:structural constituent of ribosome"/>
    <property type="evidence" value="ECO:0007669"/>
    <property type="project" value="InterPro"/>
</dbReference>
<dbReference type="InterPro" id="IPR040049">
    <property type="entry name" value="Ribosomal_mS25/mL61"/>
</dbReference>
<evidence type="ECO:0000313" key="9">
    <source>
        <dbReference type="EMBL" id="PNF27403.1"/>
    </source>
</evidence>
<name>A0A2J7QFT5_9NEOP</name>
<reference evidence="9 10" key="1">
    <citation type="submission" date="2017-12" db="EMBL/GenBank/DDBJ databases">
        <title>Hemimetabolous genomes reveal molecular basis of termite eusociality.</title>
        <authorList>
            <person name="Harrison M.C."/>
            <person name="Jongepier E."/>
            <person name="Robertson H.M."/>
            <person name="Arning N."/>
            <person name="Bitard-Feildel T."/>
            <person name="Chao H."/>
            <person name="Childers C.P."/>
            <person name="Dinh H."/>
            <person name="Doddapaneni H."/>
            <person name="Dugan S."/>
            <person name="Gowin J."/>
            <person name="Greiner C."/>
            <person name="Han Y."/>
            <person name="Hu H."/>
            <person name="Hughes D.S.T."/>
            <person name="Huylmans A.-K."/>
            <person name="Kemena C."/>
            <person name="Kremer L.P.M."/>
            <person name="Lee S.L."/>
            <person name="Lopez-Ezquerra A."/>
            <person name="Mallet L."/>
            <person name="Monroy-Kuhn J.M."/>
            <person name="Moser A."/>
            <person name="Murali S.C."/>
            <person name="Muzny D.M."/>
            <person name="Otani S."/>
            <person name="Piulachs M.-D."/>
            <person name="Poelchau M."/>
            <person name="Qu J."/>
            <person name="Schaub F."/>
            <person name="Wada-Katsumata A."/>
            <person name="Worley K.C."/>
            <person name="Xie Q."/>
            <person name="Ylla G."/>
            <person name="Poulsen M."/>
            <person name="Gibbs R.A."/>
            <person name="Schal C."/>
            <person name="Richards S."/>
            <person name="Belles X."/>
            <person name="Korb J."/>
            <person name="Bornberg-Bauer E."/>
        </authorList>
    </citation>
    <scope>NUCLEOTIDE SEQUENCE [LARGE SCALE GENOMIC DNA]</scope>
    <source>
        <tissue evidence="9">Whole body</tissue>
    </source>
</reference>
<evidence type="ECO:0000256" key="4">
    <source>
        <dbReference type="ARBA" id="ARBA00023128"/>
    </source>
</evidence>
<dbReference type="OrthoDB" id="5919182at2759"/>
<evidence type="ECO:0000313" key="10">
    <source>
        <dbReference type="Proteomes" id="UP000235965"/>
    </source>
</evidence>
<dbReference type="PANTHER" id="PTHR13274:SF2">
    <property type="entry name" value="SMALL RIBOSOMAL SUBUNIT PROTEIN MS25"/>
    <property type="match status" value="1"/>
</dbReference>
<dbReference type="InterPro" id="IPR007741">
    <property type="entry name" value="Ribosomal_mL43/mS25/NADH_DH"/>
</dbReference>
<keyword evidence="3 9" id="KW-0689">Ribosomal protein</keyword>
<sequence length="167" mass="19185">MPFMKGKAPVRRTLKYLEAGSLVLKERIKIFCVNYNHHGNHHKGARDFVFWYLPQIQYKNPNVQVMTLTNMTPSPFITCFFDTGERMHIDIDSKTKEEVQTHLKKVICKPGHILAAELKAVQKKNNPANFGFGCDRQCICEVFGQVPCPGLVPLPKEMRGKYKYAKD</sequence>
<dbReference type="SUPFAM" id="SSF52833">
    <property type="entry name" value="Thioredoxin-like"/>
    <property type="match status" value="1"/>
</dbReference>
<comment type="subcellular location">
    <subcellularLocation>
        <location evidence="1">Mitochondrion</location>
    </subcellularLocation>
</comment>
<keyword evidence="5" id="KW-0687">Ribonucleoprotein</keyword>
<proteinExistence type="inferred from homology"/>
<keyword evidence="10" id="KW-1185">Reference proteome</keyword>
<dbReference type="FunCoup" id="A0A2J7QFT5">
    <property type="interactions" value="1017"/>
</dbReference>
<evidence type="ECO:0000259" key="8">
    <source>
        <dbReference type="SMART" id="SM00916"/>
    </source>
</evidence>
<dbReference type="AlphaFoldDB" id="A0A2J7QFT5"/>
<dbReference type="GO" id="GO:0005840">
    <property type="term" value="C:ribosome"/>
    <property type="evidence" value="ECO:0007669"/>
    <property type="project" value="UniProtKB-KW"/>
</dbReference>
<evidence type="ECO:0000256" key="7">
    <source>
        <dbReference type="ARBA" id="ARBA00035369"/>
    </source>
</evidence>
<comment type="similarity">
    <text evidence="2">Belongs to the mitochondrion-specific ribosomal protein mS25 family.</text>
</comment>
<evidence type="ECO:0000256" key="2">
    <source>
        <dbReference type="ARBA" id="ARBA00008046"/>
    </source>
</evidence>
<evidence type="ECO:0000256" key="3">
    <source>
        <dbReference type="ARBA" id="ARBA00022980"/>
    </source>
</evidence>
<dbReference type="InterPro" id="IPR036249">
    <property type="entry name" value="Thioredoxin-like_sf"/>
</dbReference>
<gene>
    <name evidence="9" type="primary">mRpS25</name>
    <name evidence="9" type="ORF">B7P43_G17271</name>
</gene>
<organism evidence="9 10">
    <name type="scientific">Cryptotermes secundus</name>
    <dbReference type="NCBI Taxonomy" id="105785"/>
    <lineage>
        <taxon>Eukaryota</taxon>
        <taxon>Metazoa</taxon>
        <taxon>Ecdysozoa</taxon>
        <taxon>Arthropoda</taxon>
        <taxon>Hexapoda</taxon>
        <taxon>Insecta</taxon>
        <taxon>Pterygota</taxon>
        <taxon>Neoptera</taxon>
        <taxon>Polyneoptera</taxon>
        <taxon>Dictyoptera</taxon>
        <taxon>Blattodea</taxon>
        <taxon>Blattoidea</taxon>
        <taxon>Termitoidae</taxon>
        <taxon>Kalotermitidae</taxon>
        <taxon>Cryptotermitinae</taxon>
        <taxon>Cryptotermes</taxon>
    </lineage>
</organism>
<comment type="caution">
    <text evidence="9">The sequence shown here is derived from an EMBL/GenBank/DDBJ whole genome shotgun (WGS) entry which is preliminary data.</text>
</comment>
<dbReference type="Pfam" id="PF05047">
    <property type="entry name" value="L51_S25_CI-B8"/>
    <property type="match status" value="1"/>
</dbReference>
<dbReference type="GO" id="GO:0005739">
    <property type="term" value="C:mitochondrion"/>
    <property type="evidence" value="ECO:0007669"/>
    <property type="project" value="UniProtKB-SubCell"/>
</dbReference>
<accession>A0A2J7QFT5</accession>
<dbReference type="EMBL" id="NEVH01014856">
    <property type="protein sequence ID" value="PNF27403.1"/>
    <property type="molecule type" value="Genomic_DNA"/>
</dbReference>
<feature type="domain" description="Ribosomal protein/NADH dehydrogenase" evidence="8">
    <location>
        <begin position="37"/>
        <end position="110"/>
    </location>
</feature>
<dbReference type="InParanoid" id="A0A2J7QFT5"/>
<keyword evidence="4" id="KW-0496">Mitochondrion</keyword>
<dbReference type="SMART" id="SM00916">
    <property type="entry name" value="L51_S25_CI-B8"/>
    <property type="match status" value="1"/>
</dbReference>
<dbReference type="Gene3D" id="3.40.30.10">
    <property type="entry name" value="Glutaredoxin"/>
    <property type="match status" value="1"/>
</dbReference>